<gene>
    <name evidence="2" type="ORF">E2C01_048509</name>
</gene>
<feature type="compositionally biased region" description="Polar residues" evidence="1">
    <location>
        <begin position="24"/>
        <end position="40"/>
    </location>
</feature>
<name>A0A5B7GB42_PORTR</name>
<evidence type="ECO:0000313" key="2">
    <source>
        <dbReference type="EMBL" id="MPC54587.1"/>
    </source>
</evidence>
<evidence type="ECO:0000256" key="1">
    <source>
        <dbReference type="SAM" id="MobiDB-lite"/>
    </source>
</evidence>
<sequence>MDLRRPEMLPDRQSPAPELKHQRQVSAKSAFQSGQHNASQPRAELECRSPDELRLCLPRDKRV</sequence>
<reference evidence="2 3" key="1">
    <citation type="submission" date="2019-05" db="EMBL/GenBank/DDBJ databases">
        <title>Another draft genome of Portunus trituberculatus and its Hox gene families provides insights of decapod evolution.</title>
        <authorList>
            <person name="Jeong J.-H."/>
            <person name="Song I."/>
            <person name="Kim S."/>
            <person name="Choi T."/>
            <person name="Kim D."/>
            <person name="Ryu S."/>
            <person name="Kim W."/>
        </authorList>
    </citation>
    <scope>NUCLEOTIDE SEQUENCE [LARGE SCALE GENOMIC DNA]</scope>
    <source>
        <tissue evidence="2">Muscle</tissue>
    </source>
</reference>
<dbReference type="EMBL" id="VSRR010012476">
    <property type="protein sequence ID" value="MPC54587.1"/>
    <property type="molecule type" value="Genomic_DNA"/>
</dbReference>
<feature type="region of interest" description="Disordered" evidence="1">
    <location>
        <begin position="1"/>
        <end position="46"/>
    </location>
</feature>
<comment type="caution">
    <text evidence="2">The sequence shown here is derived from an EMBL/GenBank/DDBJ whole genome shotgun (WGS) entry which is preliminary data.</text>
</comment>
<dbReference type="AlphaFoldDB" id="A0A5B7GB42"/>
<organism evidence="2 3">
    <name type="scientific">Portunus trituberculatus</name>
    <name type="common">Swimming crab</name>
    <name type="synonym">Neptunus trituberculatus</name>
    <dbReference type="NCBI Taxonomy" id="210409"/>
    <lineage>
        <taxon>Eukaryota</taxon>
        <taxon>Metazoa</taxon>
        <taxon>Ecdysozoa</taxon>
        <taxon>Arthropoda</taxon>
        <taxon>Crustacea</taxon>
        <taxon>Multicrustacea</taxon>
        <taxon>Malacostraca</taxon>
        <taxon>Eumalacostraca</taxon>
        <taxon>Eucarida</taxon>
        <taxon>Decapoda</taxon>
        <taxon>Pleocyemata</taxon>
        <taxon>Brachyura</taxon>
        <taxon>Eubrachyura</taxon>
        <taxon>Portunoidea</taxon>
        <taxon>Portunidae</taxon>
        <taxon>Portuninae</taxon>
        <taxon>Portunus</taxon>
    </lineage>
</organism>
<keyword evidence="3" id="KW-1185">Reference proteome</keyword>
<evidence type="ECO:0000313" key="3">
    <source>
        <dbReference type="Proteomes" id="UP000324222"/>
    </source>
</evidence>
<protein>
    <submittedName>
        <fullName evidence="2">Uncharacterized protein</fullName>
    </submittedName>
</protein>
<proteinExistence type="predicted"/>
<feature type="compositionally biased region" description="Basic and acidic residues" evidence="1">
    <location>
        <begin position="1"/>
        <end position="10"/>
    </location>
</feature>
<dbReference type="Proteomes" id="UP000324222">
    <property type="component" value="Unassembled WGS sequence"/>
</dbReference>
<accession>A0A5B7GB42</accession>